<sequence length="170" mass="18808">MKSSLWFAVAVMTALYIVSVQADCDEPSGDSDEGEVKQWFKKVGCSIKKGAEDFQESAKPWTDKIANSAKDFGTSVAQKFDEVRHRLSDDKPSSEATRVGFNEEPTEKVPLAPLPAAATTGEHSTPSTTTTTEGKHKVLPDAIDDRFLFQLNECPPGQVRDYRQQCRDHD</sequence>
<accession>A0A1B0G4R4</accession>
<evidence type="ECO:0000256" key="1">
    <source>
        <dbReference type="SAM" id="MobiDB-lite"/>
    </source>
</evidence>
<dbReference type="EMBL" id="CCAG010009366">
    <property type="status" value="NOT_ANNOTATED_CDS"/>
    <property type="molecule type" value="Genomic_DNA"/>
</dbReference>
<dbReference type="Proteomes" id="UP000092444">
    <property type="component" value="Unassembled WGS sequence"/>
</dbReference>
<name>A0A1B0G4R4_GLOMM</name>
<feature type="chain" id="PRO_5008407921" evidence="2">
    <location>
        <begin position="23"/>
        <end position="170"/>
    </location>
</feature>
<reference evidence="3" key="1">
    <citation type="submission" date="2020-05" db="UniProtKB">
        <authorList>
            <consortium name="EnsemblMetazoa"/>
        </authorList>
    </citation>
    <scope>IDENTIFICATION</scope>
    <source>
        <strain evidence="3">Yale</strain>
    </source>
</reference>
<dbReference type="PhylomeDB" id="A0A1B0G4R4"/>
<feature type="compositionally biased region" description="Basic and acidic residues" evidence="1">
    <location>
        <begin position="84"/>
        <end position="93"/>
    </location>
</feature>
<feature type="region of interest" description="Disordered" evidence="1">
    <location>
        <begin position="84"/>
        <end position="136"/>
    </location>
</feature>
<dbReference type="EnsemblMetazoa" id="GMOY008310-RA">
    <property type="protein sequence ID" value="GMOY008310-PA"/>
    <property type="gene ID" value="GMOY008310"/>
</dbReference>
<feature type="signal peptide" evidence="2">
    <location>
        <begin position="1"/>
        <end position="22"/>
    </location>
</feature>
<dbReference type="VEuPathDB" id="VectorBase:GMOY008310"/>
<organism evidence="3 4">
    <name type="scientific">Glossina morsitans morsitans</name>
    <name type="common">Savannah tsetse fly</name>
    <dbReference type="NCBI Taxonomy" id="37546"/>
    <lineage>
        <taxon>Eukaryota</taxon>
        <taxon>Metazoa</taxon>
        <taxon>Ecdysozoa</taxon>
        <taxon>Arthropoda</taxon>
        <taxon>Hexapoda</taxon>
        <taxon>Insecta</taxon>
        <taxon>Pterygota</taxon>
        <taxon>Neoptera</taxon>
        <taxon>Endopterygota</taxon>
        <taxon>Diptera</taxon>
        <taxon>Brachycera</taxon>
        <taxon>Muscomorpha</taxon>
        <taxon>Hippoboscoidea</taxon>
        <taxon>Glossinidae</taxon>
        <taxon>Glossina</taxon>
    </lineage>
</organism>
<keyword evidence="2" id="KW-0732">Signal</keyword>
<keyword evidence="4" id="KW-1185">Reference proteome</keyword>
<dbReference type="AlphaFoldDB" id="A0A1B0G4R4"/>
<evidence type="ECO:0000313" key="3">
    <source>
        <dbReference type="EnsemblMetazoa" id="GMOY008310-PA"/>
    </source>
</evidence>
<feature type="compositionally biased region" description="Low complexity" evidence="1">
    <location>
        <begin position="110"/>
        <end position="132"/>
    </location>
</feature>
<evidence type="ECO:0000313" key="4">
    <source>
        <dbReference type="Proteomes" id="UP000092444"/>
    </source>
</evidence>
<evidence type="ECO:0000256" key="2">
    <source>
        <dbReference type="SAM" id="SignalP"/>
    </source>
</evidence>
<proteinExistence type="predicted"/>
<protein>
    <submittedName>
        <fullName evidence="3">Uncharacterized protein</fullName>
    </submittedName>
</protein>